<dbReference type="Pfam" id="PF00752">
    <property type="entry name" value="XPG_N"/>
    <property type="match status" value="1"/>
</dbReference>
<dbReference type="FunFam" id="1.10.150.20:FF:000030">
    <property type="entry name" value="Flap endonuclease GEN-like 1"/>
    <property type="match status" value="1"/>
</dbReference>
<evidence type="ECO:0000256" key="5">
    <source>
        <dbReference type="ARBA" id="ARBA00022723"/>
    </source>
</evidence>
<keyword evidence="8" id="KW-0378">Hydrolase</keyword>
<dbReference type="GO" id="GO:0046872">
    <property type="term" value="F:metal ion binding"/>
    <property type="evidence" value="ECO:0007669"/>
    <property type="project" value="UniProtKB-KW"/>
</dbReference>
<feature type="compositionally biased region" description="Basic and acidic residues" evidence="14">
    <location>
        <begin position="1296"/>
        <end position="1310"/>
    </location>
</feature>
<feature type="coiled-coil region" evidence="13">
    <location>
        <begin position="733"/>
        <end position="760"/>
    </location>
</feature>
<dbReference type="InterPro" id="IPR029060">
    <property type="entry name" value="PIN-like_dom_sf"/>
</dbReference>
<dbReference type="SMART" id="SM00279">
    <property type="entry name" value="HhH2"/>
    <property type="match status" value="1"/>
</dbReference>
<dbReference type="SMART" id="SM00485">
    <property type="entry name" value="XPGN"/>
    <property type="match status" value="1"/>
</dbReference>
<dbReference type="InterPro" id="IPR019974">
    <property type="entry name" value="XPG_CS"/>
</dbReference>
<evidence type="ECO:0000256" key="9">
    <source>
        <dbReference type="ARBA" id="ARBA00022842"/>
    </source>
</evidence>
<dbReference type="PANTHER" id="PTHR16171:SF7">
    <property type="entry name" value="DNA REPAIR PROTEIN RAD2"/>
    <property type="match status" value="1"/>
</dbReference>
<feature type="region of interest" description="Disordered" evidence="14">
    <location>
        <begin position="1163"/>
        <end position="1272"/>
    </location>
</feature>
<dbReference type="GO" id="GO:0000400">
    <property type="term" value="F:four-way junction DNA binding"/>
    <property type="evidence" value="ECO:0007669"/>
    <property type="project" value="UniProtKB-ARBA"/>
</dbReference>
<dbReference type="SUPFAM" id="SSF47807">
    <property type="entry name" value="5' to 3' exonuclease, C-terminal subdomain"/>
    <property type="match status" value="1"/>
</dbReference>
<dbReference type="PRINTS" id="PR00853">
    <property type="entry name" value="XPGRADSUPER"/>
</dbReference>
<dbReference type="CDD" id="cd09868">
    <property type="entry name" value="PIN_XPG_RAD2"/>
    <property type="match status" value="2"/>
</dbReference>
<dbReference type="InterPro" id="IPR006086">
    <property type="entry name" value="XPG-I_dom"/>
</dbReference>
<gene>
    <name evidence="17" type="ORF">QYM36_005145</name>
</gene>
<dbReference type="PANTHER" id="PTHR16171">
    <property type="entry name" value="DNA REPAIR PROTEIN COMPLEMENTING XP-G CELLS-RELATED"/>
    <property type="match status" value="1"/>
</dbReference>
<evidence type="ECO:0000259" key="16">
    <source>
        <dbReference type="SMART" id="SM00485"/>
    </source>
</evidence>
<evidence type="ECO:0000256" key="3">
    <source>
        <dbReference type="ARBA" id="ARBA00005283"/>
    </source>
</evidence>
<dbReference type="InterPro" id="IPR006085">
    <property type="entry name" value="XPG_DNA_repair_N"/>
</dbReference>
<sequence length="1322" mass="149577">MGVQGLWKLVEPAGKPVPLESLENKVLAVDVSIWLHQATKGFRDANGQPLANAHLLGLFHRICKLMFYKIKPVFVFDGGVPPLKKQTLASRRIRKEAALSKTNRLQEKLFSTLVQSELLGRKDDMLLKLAQNRQRREKDLFELPSTSSGIPAVEGTTDERSLAENVSGSDSEVEEDEYRNGSDFNIHSVDIDASEFRALPASVQHDILTDLRETRKQNSWGKLYEMPQESPDFSSFQMERLLRRRKVQERLEKIGTEAKEANRLRFDEEAEGFFVETNRIASDATREYVFMKKLPQVQKSAPKIEIKKEYEEEKEISQEEIMTMIKDDTGLSLDSSDEFEEVASSAEKPQELLSINLNLKQDIKDDLFDDIFSEIKGPLSIFDQPPSSSKACLVNTGISLMSIGRPEVKKVLQEIQEKIKNKNAQQVRASPQDLSMQVGIISDDSSESDLEVVNDNTEKLDTRELEKGRAKDEEEVQEMQEKTKGKNIQQVEVTSPKFSTELGIICDESSENDVEKVAETNFELDQKVDTDEHGKDEIKLLVKDIPKVSVDEVVTENALETTLKTLIVPRTEKVMKDVLSVNKNPSEIVSSTYISDTGMGHQQIGGLKQYMDTPYRKDTFIRTESRREEESNATPEKSIALAKSFIVEAEVSNLEVANSQISNVEPSTITTSTTPVKAKIDEVPSTSVLGNLKTEEPALKKLKIGVESSITTAKSPLKTPNKRIEEALETRSFWKLTEEVKAARKEEEQAMEEANEVSASLFKRRSLTEEETDRMQAELEIQQRDILKERGKQERLATSITDQMYLEAQELLRLFGIPYVVAPMEAEAQCAFLDMHQLTQGTITDDSDIWLFGGKRVYKNFFNQTKYVEFFNKERIEQIFRLDRDKLICLALLTGCDYTEGIESIGPVTALEILSEFPGHGINSLKAFKSWLESQRSKIAVNENRIRRKLKEVKLTPDFPNEVVVMAYLHPEVDESEERFTWGEPNESALRNFAREKFGWSAEKIDELLVPTLAKWKNKQSQMRIDSYFSVQFDHNVKMSKRVLDALNRGSAWEHDENDVSLPLKEERLTRRRKRRKVEEAQIEVENGTVEGEEAVVHEASTSTSMINVVPDDLNNGVLDSQPVFIDPSTTTEALPRVRVKKSEDPTSLRARLGKALLKSNPGLKARLAAERNRKRRSGASALSTSSNRSLDDPASTDSVIEETTPRAARRSRGAPLAAVRNPAPAVSVRQHRLANTITLTDQQNTTISASSSQRTSTAGTQTRLRSNLPSTSYEPVVAPRLERVPEPIPIQPEIIHQRQRDSEEMEERKRKAIELLKKSHK</sequence>
<feature type="compositionally biased region" description="Polar residues" evidence="14">
    <location>
        <begin position="1234"/>
        <end position="1272"/>
    </location>
</feature>
<keyword evidence="5" id="KW-0479">Metal-binding</keyword>
<keyword evidence="13" id="KW-0175">Coiled coil</keyword>
<dbReference type="Pfam" id="PF00867">
    <property type="entry name" value="XPG_I"/>
    <property type="match status" value="1"/>
</dbReference>
<evidence type="ECO:0000256" key="7">
    <source>
        <dbReference type="ARBA" id="ARBA00022763"/>
    </source>
</evidence>
<comment type="similarity">
    <text evidence="3">Belongs to the XPG/RAD2 endonuclease family. XPG subfamily.</text>
</comment>
<dbReference type="PROSITE" id="PS00842">
    <property type="entry name" value="XPG_2"/>
    <property type="match status" value="1"/>
</dbReference>
<dbReference type="InterPro" id="IPR001044">
    <property type="entry name" value="XPG/Rad2_eukaryotes"/>
</dbReference>
<dbReference type="GO" id="GO:0005634">
    <property type="term" value="C:nucleus"/>
    <property type="evidence" value="ECO:0007669"/>
    <property type="project" value="UniProtKB-SubCell"/>
</dbReference>
<dbReference type="CDD" id="cd09904">
    <property type="entry name" value="H3TH_XPG"/>
    <property type="match status" value="1"/>
</dbReference>
<keyword evidence="10" id="KW-0234">DNA repair</keyword>
<dbReference type="InterPro" id="IPR008918">
    <property type="entry name" value="HhH2"/>
</dbReference>
<evidence type="ECO:0000256" key="4">
    <source>
        <dbReference type="ARBA" id="ARBA00022722"/>
    </source>
</evidence>
<protein>
    <submittedName>
        <fullName evidence="17">Uncharacterized protein</fullName>
    </submittedName>
</protein>
<evidence type="ECO:0000256" key="8">
    <source>
        <dbReference type="ARBA" id="ARBA00022801"/>
    </source>
</evidence>
<dbReference type="Gene3D" id="1.10.150.20">
    <property type="entry name" value="5' to 3' exonuclease, C-terminal subdomain"/>
    <property type="match status" value="1"/>
</dbReference>
<dbReference type="Proteomes" id="UP001187531">
    <property type="component" value="Unassembled WGS sequence"/>
</dbReference>
<evidence type="ECO:0000256" key="1">
    <source>
        <dbReference type="ARBA" id="ARBA00001946"/>
    </source>
</evidence>
<evidence type="ECO:0000313" key="17">
    <source>
        <dbReference type="EMBL" id="KAK2719574.1"/>
    </source>
</evidence>
<dbReference type="GO" id="GO:0017108">
    <property type="term" value="F:5'-flap endonuclease activity"/>
    <property type="evidence" value="ECO:0007669"/>
    <property type="project" value="UniProtKB-ARBA"/>
</dbReference>
<dbReference type="PRINTS" id="PR00066">
    <property type="entry name" value="XRODRMPGMNTG"/>
</dbReference>
<evidence type="ECO:0000256" key="2">
    <source>
        <dbReference type="ARBA" id="ARBA00004123"/>
    </source>
</evidence>
<evidence type="ECO:0000256" key="11">
    <source>
        <dbReference type="ARBA" id="ARBA00023242"/>
    </source>
</evidence>
<evidence type="ECO:0000259" key="15">
    <source>
        <dbReference type="SMART" id="SM00484"/>
    </source>
</evidence>
<keyword evidence="9" id="KW-0460">Magnesium</keyword>
<comment type="cofactor">
    <cofactor evidence="1">
        <name>Mg(2+)</name>
        <dbReference type="ChEBI" id="CHEBI:18420"/>
    </cofactor>
</comment>
<comment type="similarity">
    <text evidence="12">Belongs to the XPG/RAD2 endonuclease family. GEN subfamily.</text>
</comment>
<dbReference type="GO" id="GO:0006289">
    <property type="term" value="P:nucleotide-excision repair"/>
    <property type="evidence" value="ECO:0007669"/>
    <property type="project" value="InterPro"/>
</dbReference>
<keyword evidence="4" id="KW-0540">Nuclease</keyword>
<dbReference type="SUPFAM" id="SSF88723">
    <property type="entry name" value="PIN domain-like"/>
    <property type="match status" value="1"/>
</dbReference>
<evidence type="ECO:0000256" key="10">
    <source>
        <dbReference type="ARBA" id="ARBA00023204"/>
    </source>
</evidence>
<feature type="compositionally biased region" description="Basic and acidic residues" evidence="14">
    <location>
        <begin position="456"/>
        <end position="472"/>
    </location>
</feature>
<organism evidence="17 18">
    <name type="scientific">Artemia franciscana</name>
    <name type="common">Brine shrimp</name>
    <name type="synonym">Artemia sanfranciscana</name>
    <dbReference type="NCBI Taxonomy" id="6661"/>
    <lineage>
        <taxon>Eukaryota</taxon>
        <taxon>Metazoa</taxon>
        <taxon>Ecdysozoa</taxon>
        <taxon>Arthropoda</taxon>
        <taxon>Crustacea</taxon>
        <taxon>Branchiopoda</taxon>
        <taxon>Anostraca</taxon>
        <taxon>Artemiidae</taxon>
        <taxon>Artemia</taxon>
    </lineage>
</organism>
<evidence type="ECO:0000256" key="14">
    <source>
        <dbReference type="SAM" id="MobiDB-lite"/>
    </source>
</evidence>
<feature type="domain" description="XPG-I" evidence="15">
    <location>
        <begin position="813"/>
        <end position="882"/>
    </location>
</feature>
<feature type="region of interest" description="Disordered" evidence="14">
    <location>
        <begin position="142"/>
        <end position="178"/>
    </location>
</feature>
<evidence type="ECO:0000256" key="12">
    <source>
        <dbReference type="ARBA" id="ARBA00038112"/>
    </source>
</evidence>
<dbReference type="Gene3D" id="3.40.50.1010">
    <property type="entry name" value="5'-nuclease"/>
    <property type="match status" value="2"/>
</dbReference>
<feature type="region of interest" description="Disordered" evidence="14">
    <location>
        <begin position="1289"/>
        <end position="1310"/>
    </location>
</feature>
<evidence type="ECO:0000313" key="18">
    <source>
        <dbReference type="Proteomes" id="UP001187531"/>
    </source>
</evidence>
<dbReference type="SMART" id="SM00484">
    <property type="entry name" value="XPGI"/>
    <property type="match status" value="1"/>
</dbReference>
<dbReference type="GO" id="GO:0003697">
    <property type="term" value="F:single-stranded DNA binding"/>
    <property type="evidence" value="ECO:0007669"/>
    <property type="project" value="InterPro"/>
</dbReference>
<evidence type="ECO:0000256" key="13">
    <source>
        <dbReference type="SAM" id="Coils"/>
    </source>
</evidence>
<comment type="caution">
    <text evidence="17">The sequence shown here is derived from an EMBL/GenBank/DDBJ whole genome shotgun (WGS) entry which is preliminary data.</text>
</comment>
<keyword evidence="7" id="KW-0227">DNA damage</keyword>
<evidence type="ECO:0000256" key="6">
    <source>
        <dbReference type="ARBA" id="ARBA00022759"/>
    </source>
</evidence>
<comment type="subcellular location">
    <subcellularLocation>
        <location evidence="2">Nucleus</location>
    </subcellularLocation>
</comment>
<accession>A0AA88I3Q1</accession>
<keyword evidence="11" id="KW-0539">Nucleus</keyword>
<feature type="domain" description="XPG N-terminal" evidence="16">
    <location>
        <begin position="1"/>
        <end position="98"/>
    </location>
</feature>
<name>A0AA88I3Q1_ARTSF</name>
<dbReference type="InterPro" id="IPR006084">
    <property type="entry name" value="XPG/Rad2"/>
</dbReference>
<dbReference type="PROSITE" id="PS00841">
    <property type="entry name" value="XPG_1"/>
    <property type="match status" value="1"/>
</dbReference>
<reference evidence="17" key="1">
    <citation type="submission" date="2023-07" db="EMBL/GenBank/DDBJ databases">
        <title>Chromosome-level genome assembly of Artemia franciscana.</title>
        <authorList>
            <person name="Jo E."/>
        </authorList>
    </citation>
    <scope>NUCLEOTIDE SEQUENCE</scope>
    <source>
        <tissue evidence="17">Whole body</tissue>
    </source>
</reference>
<dbReference type="InterPro" id="IPR036279">
    <property type="entry name" value="5-3_exonuclease_C_sf"/>
</dbReference>
<proteinExistence type="inferred from homology"/>
<dbReference type="GO" id="GO:0008821">
    <property type="term" value="F:crossover junction DNA endonuclease activity"/>
    <property type="evidence" value="ECO:0007669"/>
    <property type="project" value="UniProtKB-ARBA"/>
</dbReference>
<keyword evidence="18" id="KW-1185">Reference proteome</keyword>
<feature type="region of interest" description="Disordered" evidence="14">
    <location>
        <begin position="446"/>
        <end position="474"/>
    </location>
</feature>
<keyword evidence="6" id="KW-0255">Endonuclease</keyword>
<dbReference type="EMBL" id="JAVRJZ010000008">
    <property type="protein sequence ID" value="KAK2719574.1"/>
    <property type="molecule type" value="Genomic_DNA"/>
</dbReference>